<evidence type="ECO:0000259" key="12">
    <source>
        <dbReference type="Pfam" id="PF16192"/>
    </source>
</evidence>
<keyword evidence="6 10" id="KW-0812">Transmembrane</keyword>
<feature type="transmembrane region" description="Helical" evidence="10">
    <location>
        <begin position="563"/>
        <end position="581"/>
    </location>
</feature>
<accession>A0A641ANJ6</accession>
<dbReference type="Proteomes" id="UP001515100">
    <property type="component" value="Unassembled WGS sequence"/>
</dbReference>
<comment type="similarity">
    <text evidence="3 10">Belongs to the glycosyltransferase 39 family.</text>
</comment>
<comment type="caution">
    <text evidence="13">The sequence shown here is derived from an EMBL/GenBank/DDBJ whole genome shotgun (WGS) entry which is preliminary data.</text>
</comment>
<keyword evidence="8 10" id="KW-0472">Membrane</keyword>
<keyword evidence="10" id="KW-1003">Cell membrane</keyword>
<dbReference type="GO" id="GO:0004169">
    <property type="term" value="F:dolichyl-phosphate-mannose-protein mannosyltransferase activity"/>
    <property type="evidence" value="ECO:0007669"/>
    <property type="project" value="UniProtKB-UniRule"/>
</dbReference>
<evidence type="ECO:0000256" key="8">
    <source>
        <dbReference type="ARBA" id="ARBA00023136"/>
    </source>
</evidence>
<keyword evidence="5 10" id="KW-0808">Transferase</keyword>
<evidence type="ECO:0000256" key="9">
    <source>
        <dbReference type="ARBA" id="ARBA00093617"/>
    </source>
</evidence>
<keyword evidence="14" id="KW-1185">Reference proteome</keyword>
<feature type="domain" description="ArnT-like N-terminal" evidence="11">
    <location>
        <begin position="117"/>
        <end position="336"/>
    </location>
</feature>
<evidence type="ECO:0000259" key="11">
    <source>
        <dbReference type="Pfam" id="PF02366"/>
    </source>
</evidence>
<reference evidence="13" key="1">
    <citation type="submission" date="2019-09" db="EMBL/GenBank/DDBJ databases">
        <authorList>
            <person name="Li J."/>
        </authorList>
    </citation>
    <scope>NUCLEOTIDE SEQUENCE [LARGE SCALE GENOMIC DNA]</scope>
    <source>
        <strain evidence="13">NRBC 14897</strain>
    </source>
</reference>
<organism evidence="13 14">
    <name type="scientific">Aeromicrobium fastidiosum</name>
    <dbReference type="NCBI Taxonomy" id="52699"/>
    <lineage>
        <taxon>Bacteria</taxon>
        <taxon>Bacillati</taxon>
        <taxon>Actinomycetota</taxon>
        <taxon>Actinomycetes</taxon>
        <taxon>Propionibacteriales</taxon>
        <taxon>Nocardioidaceae</taxon>
        <taxon>Aeromicrobium</taxon>
    </lineage>
</organism>
<dbReference type="InterPro" id="IPR032421">
    <property type="entry name" value="PMT_4TMC"/>
</dbReference>
<evidence type="ECO:0000256" key="5">
    <source>
        <dbReference type="ARBA" id="ARBA00022679"/>
    </source>
</evidence>
<dbReference type="PANTHER" id="PTHR10050:SF46">
    <property type="entry name" value="PROTEIN O-MANNOSYL-TRANSFERASE 2"/>
    <property type="match status" value="1"/>
</dbReference>
<dbReference type="OrthoDB" id="9776737at2"/>
<comment type="function">
    <text evidence="10">Protein O-mannosyltransferase that catalyzes the transfer of a single mannose residue from a polyprenol phospho-mannosyl lipidic donor to the hydroxyl group of selected serine and threonine residues in acceptor proteins.</text>
</comment>
<dbReference type="GO" id="GO:0012505">
    <property type="term" value="C:endomembrane system"/>
    <property type="evidence" value="ECO:0007669"/>
    <property type="project" value="UniProtKB-SubCell"/>
</dbReference>
<dbReference type="PANTHER" id="PTHR10050">
    <property type="entry name" value="DOLICHYL-PHOSPHATE-MANNOSE--PROTEIN MANNOSYLTRANSFERASE"/>
    <property type="match status" value="1"/>
</dbReference>
<feature type="transmembrane region" description="Helical" evidence="10">
    <location>
        <begin position="294"/>
        <end position="327"/>
    </location>
</feature>
<evidence type="ECO:0000256" key="10">
    <source>
        <dbReference type="RuleBase" id="RU367007"/>
    </source>
</evidence>
<protein>
    <recommendedName>
        <fullName evidence="9 10">Polyprenol-phosphate-mannose--protein mannosyltransferase</fullName>
        <ecNumber evidence="10">2.4.1.-</ecNumber>
    </recommendedName>
</protein>
<keyword evidence="4 10" id="KW-0328">Glycosyltransferase</keyword>
<feature type="transmembrane region" description="Helical" evidence="10">
    <location>
        <begin position="347"/>
        <end position="370"/>
    </location>
</feature>
<dbReference type="Pfam" id="PF16192">
    <property type="entry name" value="PMT_4TMC"/>
    <property type="match status" value="1"/>
</dbReference>
<feature type="transmembrane region" description="Helical" evidence="10">
    <location>
        <begin position="527"/>
        <end position="551"/>
    </location>
</feature>
<evidence type="ECO:0000256" key="4">
    <source>
        <dbReference type="ARBA" id="ARBA00022676"/>
    </source>
</evidence>
<gene>
    <name evidence="13" type="ORF">ESP62_000035</name>
</gene>
<dbReference type="EC" id="2.4.1.-" evidence="10"/>
<dbReference type="AlphaFoldDB" id="A0A641ANJ6"/>
<feature type="transmembrane region" description="Helical" evidence="10">
    <location>
        <begin position="204"/>
        <end position="225"/>
    </location>
</feature>
<feature type="transmembrane region" description="Helical" evidence="10">
    <location>
        <begin position="232"/>
        <end position="250"/>
    </location>
</feature>
<feature type="domain" description="Protein O-mannosyl-transferase C-terminal four TM" evidence="12">
    <location>
        <begin position="409"/>
        <end position="604"/>
    </location>
</feature>
<comment type="subcellular location">
    <subcellularLocation>
        <location evidence="10">Cell membrane</location>
    </subcellularLocation>
    <subcellularLocation>
        <location evidence="1">Endomembrane system</location>
        <topology evidence="1">Multi-pass membrane protein</topology>
    </subcellularLocation>
</comment>
<sequence length="605" mass="67251">MMPARLASSRLNVRPARWSGTGVGVRMLHPKRCERRPATVPAAAVDVRGCNTACGPGSGVDGPPSEPAAAPIRWQIHRPRRDSGSCTPGAGAPRLFGVTVLERIPHRVWGWIGPLGITVLAFVLRVWNVGYPNAFVFDETYYAKDAWSLLQHGYVQDFTETANAQIVKGDLTGIMTGEPSWIVHPDGGKWLIALGEQAFGFDSFGWRISGVVIGALTVLVLARLVLRMTGSVVVSCIAALLLTVDGMHFVMSRLALLDIFLAFWIVCGVACVVADRDWIRSRLDRYRFVRPWQLLAGVSFGMACATKWSGVYALAAFGVLAVVWEVMARRKAGPSHGWLRRTLTVGVPAFGSIVVVALLVYLVTWTGFLLHHEVYEARFGHGYGDYSAPWGSYVDRPTTGFLGETRDAFRSLWHFHVMTYGFHTSDLNSATHPYQSNPASWLLQLRPVGADARFDLPASTRCGQAEGSTCIREILILGNPVIWWSGVLALVAAFPLWLRTWSWTWAVPIVAVLVSWLPWFRFDDRPIFSFYAVAFVPFTIVAICLVIHWLLGLATTPRLRYGIGLAVGAFVVAAVVSFWFFHPVYTDDLIPYDSWRDRMWLSRWI</sequence>
<evidence type="ECO:0000256" key="2">
    <source>
        <dbReference type="ARBA" id="ARBA00004922"/>
    </source>
</evidence>
<dbReference type="InterPro" id="IPR027005">
    <property type="entry name" value="PMT-like"/>
</dbReference>
<dbReference type="UniPathway" id="UPA00378"/>
<dbReference type="EMBL" id="SDPP02000001">
    <property type="protein sequence ID" value="KAA1379656.1"/>
    <property type="molecule type" value="Genomic_DNA"/>
</dbReference>
<name>A0A641ANJ6_9ACTN</name>
<evidence type="ECO:0000256" key="1">
    <source>
        <dbReference type="ARBA" id="ARBA00004127"/>
    </source>
</evidence>
<comment type="pathway">
    <text evidence="2 10">Protein modification; protein glycosylation.</text>
</comment>
<evidence type="ECO:0000256" key="6">
    <source>
        <dbReference type="ARBA" id="ARBA00022692"/>
    </source>
</evidence>
<proteinExistence type="inferred from homology"/>
<dbReference type="Pfam" id="PF02366">
    <property type="entry name" value="PMT"/>
    <property type="match status" value="1"/>
</dbReference>
<keyword evidence="7 10" id="KW-1133">Transmembrane helix</keyword>
<evidence type="ECO:0000256" key="7">
    <source>
        <dbReference type="ARBA" id="ARBA00022989"/>
    </source>
</evidence>
<feature type="transmembrane region" description="Helical" evidence="10">
    <location>
        <begin position="256"/>
        <end position="274"/>
    </location>
</feature>
<feature type="transmembrane region" description="Helical" evidence="10">
    <location>
        <begin position="474"/>
        <end position="497"/>
    </location>
</feature>
<evidence type="ECO:0000256" key="3">
    <source>
        <dbReference type="ARBA" id="ARBA00007222"/>
    </source>
</evidence>
<feature type="transmembrane region" description="Helical" evidence="10">
    <location>
        <begin position="503"/>
        <end position="520"/>
    </location>
</feature>
<dbReference type="GO" id="GO:0005886">
    <property type="term" value="C:plasma membrane"/>
    <property type="evidence" value="ECO:0007669"/>
    <property type="project" value="UniProtKB-SubCell"/>
</dbReference>
<evidence type="ECO:0000313" key="13">
    <source>
        <dbReference type="EMBL" id="KAA1379656.1"/>
    </source>
</evidence>
<evidence type="ECO:0000313" key="14">
    <source>
        <dbReference type="Proteomes" id="UP001515100"/>
    </source>
</evidence>
<feature type="transmembrane region" description="Helical" evidence="10">
    <location>
        <begin position="108"/>
        <end position="127"/>
    </location>
</feature>
<dbReference type="InterPro" id="IPR003342">
    <property type="entry name" value="ArnT-like_N"/>
</dbReference>